<organism evidence="1 2">
    <name type="scientific">Lindgomyces ingoldianus</name>
    <dbReference type="NCBI Taxonomy" id="673940"/>
    <lineage>
        <taxon>Eukaryota</taxon>
        <taxon>Fungi</taxon>
        <taxon>Dikarya</taxon>
        <taxon>Ascomycota</taxon>
        <taxon>Pezizomycotina</taxon>
        <taxon>Dothideomycetes</taxon>
        <taxon>Pleosporomycetidae</taxon>
        <taxon>Pleosporales</taxon>
        <taxon>Lindgomycetaceae</taxon>
        <taxon>Lindgomyces</taxon>
    </lineage>
</organism>
<evidence type="ECO:0000313" key="2">
    <source>
        <dbReference type="Proteomes" id="UP000799755"/>
    </source>
</evidence>
<proteinExistence type="predicted"/>
<gene>
    <name evidence="1" type="ORF">BDR25DRAFT_306430</name>
</gene>
<comment type="caution">
    <text evidence="1">The sequence shown here is derived from an EMBL/GenBank/DDBJ whole genome shotgun (WGS) entry which is preliminary data.</text>
</comment>
<reference evidence="1" key="1">
    <citation type="journal article" date="2020" name="Stud. Mycol.">
        <title>101 Dothideomycetes genomes: a test case for predicting lifestyles and emergence of pathogens.</title>
        <authorList>
            <person name="Haridas S."/>
            <person name="Albert R."/>
            <person name="Binder M."/>
            <person name="Bloem J."/>
            <person name="Labutti K."/>
            <person name="Salamov A."/>
            <person name="Andreopoulos B."/>
            <person name="Baker S."/>
            <person name="Barry K."/>
            <person name="Bills G."/>
            <person name="Bluhm B."/>
            <person name="Cannon C."/>
            <person name="Castanera R."/>
            <person name="Culley D."/>
            <person name="Daum C."/>
            <person name="Ezra D."/>
            <person name="Gonzalez J."/>
            <person name="Henrissat B."/>
            <person name="Kuo A."/>
            <person name="Liang C."/>
            <person name="Lipzen A."/>
            <person name="Lutzoni F."/>
            <person name="Magnuson J."/>
            <person name="Mondo S."/>
            <person name="Nolan M."/>
            <person name="Ohm R."/>
            <person name="Pangilinan J."/>
            <person name="Park H.-J."/>
            <person name="Ramirez L."/>
            <person name="Alfaro M."/>
            <person name="Sun H."/>
            <person name="Tritt A."/>
            <person name="Yoshinaga Y."/>
            <person name="Zwiers L.-H."/>
            <person name="Turgeon B."/>
            <person name="Goodwin S."/>
            <person name="Spatafora J."/>
            <person name="Crous P."/>
            <person name="Grigoriev I."/>
        </authorList>
    </citation>
    <scope>NUCLEOTIDE SEQUENCE</scope>
    <source>
        <strain evidence="1">ATCC 200398</strain>
    </source>
</reference>
<keyword evidence="2" id="KW-1185">Reference proteome</keyword>
<evidence type="ECO:0000313" key="1">
    <source>
        <dbReference type="EMBL" id="KAF2465954.1"/>
    </source>
</evidence>
<dbReference type="Proteomes" id="UP000799755">
    <property type="component" value="Unassembled WGS sequence"/>
</dbReference>
<dbReference type="EMBL" id="MU003527">
    <property type="protein sequence ID" value="KAF2465954.1"/>
    <property type="molecule type" value="Genomic_DNA"/>
</dbReference>
<protein>
    <submittedName>
        <fullName evidence="1">Uncharacterized protein</fullName>
    </submittedName>
</protein>
<name>A0ACB6QGA3_9PLEO</name>
<sequence length="176" mass="19898">MFKFPTHEFNILPGYPHTINPNTLALANPPESLLLITFLGRVIHSSVFPPSNLVHCLIPNKDQGDRQVRVALRPKTLMIHRPPEPIQANKAQAPLNPRPPQASLLALPSLTQSIPAQPTSSYFLIRNLCPLTHGCNPLIEYITSIGFRRRFIDWEMDDIRHSPLISSHMTPGFRNY</sequence>
<accession>A0ACB6QGA3</accession>